<comment type="caution">
    <text evidence="2">The sequence shown here is derived from an EMBL/GenBank/DDBJ whole genome shotgun (WGS) entry which is preliminary data.</text>
</comment>
<feature type="compositionally biased region" description="Acidic residues" evidence="1">
    <location>
        <begin position="53"/>
        <end position="68"/>
    </location>
</feature>
<evidence type="ECO:0000313" key="2">
    <source>
        <dbReference type="EMBL" id="MFB9641058.1"/>
    </source>
</evidence>
<organism evidence="2 3">
    <name type="scientific">Agromyces lapidis</name>
    <dbReference type="NCBI Taxonomy" id="279574"/>
    <lineage>
        <taxon>Bacteria</taxon>
        <taxon>Bacillati</taxon>
        <taxon>Actinomycetota</taxon>
        <taxon>Actinomycetes</taxon>
        <taxon>Micrococcales</taxon>
        <taxon>Microbacteriaceae</taxon>
        <taxon>Agromyces</taxon>
    </lineage>
</organism>
<sequence>MRGRIFGRTRSRSEAASPGADDDPYALYLRWVEAGRPPLEEAEPVGRLGFAGDPDDLAMDDEAVDDPATDAPRATPSAGHVNATGAAAAITPPRRVFWPFRRR</sequence>
<dbReference type="EMBL" id="JBHMBL010000001">
    <property type="protein sequence ID" value="MFB9641058.1"/>
    <property type="molecule type" value="Genomic_DNA"/>
</dbReference>
<feature type="compositionally biased region" description="Basic residues" evidence="1">
    <location>
        <begin position="1"/>
        <end position="10"/>
    </location>
</feature>
<feature type="region of interest" description="Disordered" evidence="1">
    <location>
        <begin position="43"/>
        <end position="86"/>
    </location>
</feature>
<evidence type="ECO:0000313" key="3">
    <source>
        <dbReference type="Proteomes" id="UP001589667"/>
    </source>
</evidence>
<protein>
    <submittedName>
        <fullName evidence="2">Uncharacterized protein</fullName>
    </submittedName>
</protein>
<keyword evidence="3" id="KW-1185">Reference proteome</keyword>
<evidence type="ECO:0000256" key="1">
    <source>
        <dbReference type="SAM" id="MobiDB-lite"/>
    </source>
</evidence>
<name>A0ABV5SL56_9MICO</name>
<proteinExistence type="predicted"/>
<accession>A0ABV5SL56</accession>
<dbReference type="RefSeq" id="WP_157423551.1">
    <property type="nucleotide sequence ID" value="NZ_BAAANI010000008.1"/>
</dbReference>
<reference evidence="2 3" key="1">
    <citation type="submission" date="2024-09" db="EMBL/GenBank/DDBJ databases">
        <authorList>
            <person name="Sun Q."/>
            <person name="Mori K."/>
        </authorList>
    </citation>
    <scope>NUCLEOTIDE SEQUENCE [LARGE SCALE GENOMIC DNA]</scope>
    <source>
        <strain evidence="2 3">JCM 14321</strain>
    </source>
</reference>
<gene>
    <name evidence="2" type="ORF">ACFFQV_02030</name>
</gene>
<dbReference type="Proteomes" id="UP001589667">
    <property type="component" value="Unassembled WGS sequence"/>
</dbReference>
<feature type="region of interest" description="Disordered" evidence="1">
    <location>
        <begin position="1"/>
        <end position="23"/>
    </location>
</feature>